<proteinExistence type="predicted"/>
<evidence type="ECO:0000256" key="1">
    <source>
        <dbReference type="SAM" id="MobiDB-lite"/>
    </source>
</evidence>
<sequence>MPTAGLPTATPFNSAARQGTSGNENAGAPDRPGPAVTSSARAGATARSGVADAVRARFSQRVVIAASGGRVGRWRDYGSGRKSGQPSWSRVQDTVEENGT</sequence>
<feature type="compositionally biased region" description="Low complexity" evidence="1">
    <location>
        <begin position="35"/>
        <end position="51"/>
    </location>
</feature>
<reference evidence="2 4" key="2">
    <citation type="submission" date="2020-02" db="EMBL/GenBank/DDBJ databases">
        <title>Whole genome shotgun sequence of Streptomyces gougerotii NBRC 13043.</title>
        <authorList>
            <person name="Ichikawa N."/>
            <person name="Komaki H."/>
            <person name="Tamura T."/>
        </authorList>
    </citation>
    <scope>NUCLEOTIDE SEQUENCE [LARGE SCALE GENOMIC DNA]</scope>
    <source>
        <strain evidence="2 4">NBRC 13043</strain>
    </source>
</reference>
<organism evidence="3 5">
    <name type="scientific">Streptomyces gougerotii</name>
    <dbReference type="NCBI Taxonomy" id="53448"/>
    <lineage>
        <taxon>Bacteria</taxon>
        <taxon>Bacillati</taxon>
        <taxon>Actinomycetota</taxon>
        <taxon>Actinomycetes</taxon>
        <taxon>Kitasatosporales</taxon>
        <taxon>Streptomycetaceae</taxon>
        <taxon>Streptomyces</taxon>
        <taxon>Streptomyces diastaticus group</taxon>
    </lineage>
</organism>
<dbReference type="AlphaFoldDB" id="A0A8H9HSV3"/>
<comment type="caution">
    <text evidence="3">The sequence shown here is derived from an EMBL/GenBank/DDBJ whole genome shotgun (WGS) entry which is preliminary data.</text>
</comment>
<reference evidence="3" key="1">
    <citation type="journal article" date="2014" name="Int. J. Syst. Evol. Microbiol.">
        <title>Complete genome sequence of Corynebacterium casei LMG S-19264T (=DSM 44701T), isolated from a smear-ripened cheese.</title>
        <authorList>
            <consortium name="US DOE Joint Genome Institute (JGI-PGF)"/>
            <person name="Walter F."/>
            <person name="Albersmeier A."/>
            <person name="Kalinowski J."/>
            <person name="Ruckert C."/>
        </authorList>
    </citation>
    <scope>NUCLEOTIDE SEQUENCE</scope>
    <source>
        <strain evidence="3">JCM 4136</strain>
    </source>
</reference>
<protein>
    <submittedName>
        <fullName evidence="3">Uncharacterized protein</fullName>
    </submittedName>
</protein>
<evidence type="ECO:0000313" key="3">
    <source>
        <dbReference type="EMBL" id="GGU76068.1"/>
    </source>
</evidence>
<dbReference type="Proteomes" id="UP000660975">
    <property type="component" value="Unassembled WGS sequence"/>
</dbReference>
<evidence type="ECO:0000313" key="4">
    <source>
        <dbReference type="Proteomes" id="UP000480804"/>
    </source>
</evidence>
<feature type="compositionally biased region" description="Polar residues" evidence="1">
    <location>
        <begin position="82"/>
        <end position="92"/>
    </location>
</feature>
<dbReference type="EMBL" id="BLLO01000031">
    <property type="protein sequence ID" value="GFH81392.1"/>
    <property type="molecule type" value="Genomic_DNA"/>
</dbReference>
<keyword evidence="4" id="KW-1185">Reference proteome</keyword>
<evidence type="ECO:0000313" key="5">
    <source>
        <dbReference type="Proteomes" id="UP000660975"/>
    </source>
</evidence>
<feature type="region of interest" description="Disordered" evidence="1">
    <location>
        <begin position="72"/>
        <end position="100"/>
    </location>
</feature>
<dbReference type="Proteomes" id="UP000480804">
    <property type="component" value="Unassembled WGS sequence"/>
</dbReference>
<feature type="compositionally biased region" description="Polar residues" evidence="1">
    <location>
        <begin position="10"/>
        <end position="24"/>
    </location>
</feature>
<accession>A0A8H9HSV3</accession>
<name>A0A8H9HSV3_9ACTN</name>
<gene>
    <name evidence="3" type="ORF">GCM10010227_32920</name>
    <name evidence="2" type="ORF">Sgou_60620</name>
</gene>
<reference evidence="3" key="3">
    <citation type="submission" date="2020-09" db="EMBL/GenBank/DDBJ databases">
        <authorList>
            <person name="Sun Q."/>
            <person name="Ohkuma M."/>
        </authorList>
    </citation>
    <scope>NUCLEOTIDE SEQUENCE</scope>
    <source>
        <strain evidence="3">JCM 4136</strain>
    </source>
</reference>
<dbReference type="EMBL" id="BMSC01000009">
    <property type="protein sequence ID" value="GGU76068.1"/>
    <property type="molecule type" value="Genomic_DNA"/>
</dbReference>
<evidence type="ECO:0000313" key="2">
    <source>
        <dbReference type="EMBL" id="GFH81392.1"/>
    </source>
</evidence>
<feature type="region of interest" description="Disordered" evidence="1">
    <location>
        <begin position="1"/>
        <end position="51"/>
    </location>
</feature>